<dbReference type="Pfam" id="PF25581">
    <property type="entry name" value="AsqO_C"/>
    <property type="match status" value="1"/>
</dbReference>
<dbReference type="InterPro" id="IPR057722">
    <property type="entry name" value="AsqO/PenF-like_C"/>
</dbReference>
<sequence>MKNLLCNAVIAAIWVGIAATQQTFFPNELQSGDVHVDFASTSPDGPRLNPGPNATTYDWWYFDAVSTSSNESISIVFLMASSTAFPSSDTGGTMSVIVSGSFANGSAFSHTIPASDGALIIESEDKDEINGAWGGANASFGGRGLDSNETSFKVILNSPEYGVYGSLSLRSALPSRYPCGLNAPGAEQQVLPGVGWSNPQPDASAIANFQLGNATLNFSGSGYHDKNWGSVPFTQAVGSWHWGHARIGPYSMVWIDARSPTGDTHRSGFVSKNGTVLLSSCASDSVGVTTWGDGLANSTSGLLVEFGLTGGGHLTMNITTTVMIVNSPVYLRYLGVASGRVGDEFQFDGVASLDAFNFSVSS</sequence>
<evidence type="ECO:0000256" key="1">
    <source>
        <dbReference type="SAM" id="SignalP"/>
    </source>
</evidence>
<organism evidence="4 5">
    <name type="scientific">Colletotrichum siamense</name>
    <name type="common">Anthracnose fungus</name>
    <dbReference type="NCBI Taxonomy" id="690259"/>
    <lineage>
        <taxon>Eukaryota</taxon>
        <taxon>Fungi</taxon>
        <taxon>Dikarya</taxon>
        <taxon>Ascomycota</taxon>
        <taxon>Pezizomycotina</taxon>
        <taxon>Sordariomycetes</taxon>
        <taxon>Hypocreomycetidae</taxon>
        <taxon>Glomerellales</taxon>
        <taxon>Glomerellaceae</taxon>
        <taxon>Colletotrichum</taxon>
        <taxon>Colletotrichum gloeosporioides species complex</taxon>
    </lineage>
</organism>
<feature type="signal peptide" evidence="1">
    <location>
        <begin position="1"/>
        <end position="20"/>
    </location>
</feature>
<proteinExistence type="predicted"/>
<evidence type="ECO:0000313" key="4">
    <source>
        <dbReference type="EMBL" id="KAF4854601.1"/>
    </source>
</evidence>
<evidence type="ECO:0000313" key="5">
    <source>
        <dbReference type="Proteomes" id="UP000711996"/>
    </source>
</evidence>
<comment type="caution">
    <text evidence="4">The sequence shown here is derived from an EMBL/GenBank/DDBJ whole genome shotgun (WGS) entry which is preliminary data.</text>
</comment>
<accession>A0A9P5EML1</accession>
<name>A0A9P5EML1_COLSI</name>
<dbReference type="EMBL" id="QPMT01000033">
    <property type="protein sequence ID" value="KAF4854601.1"/>
    <property type="molecule type" value="Genomic_DNA"/>
</dbReference>
<keyword evidence="1" id="KW-0732">Signal</keyword>
<feature type="domain" description="Diels-Alderase N-terminal" evidence="2">
    <location>
        <begin position="26"/>
        <end position="228"/>
    </location>
</feature>
<dbReference type="Proteomes" id="UP000711996">
    <property type="component" value="Unassembled WGS sequence"/>
</dbReference>
<dbReference type="OrthoDB" id="5344254at2759"/>
<keyword evidence="5" id="KW-1185">Reference proteome</keyword>
<feature type="chain" id="PRO_5040499159" evidence="1">
    <location>
        <begin position="21"/>
        <end position="362"/>
    </location>
</feature>
<dbReference type="Pfam" id="PF24137">
    <property type="entry name" value="DA_N"/>
    <property type="match status" value="1"/>
</dbReference>
<gene>
    <name evidence="4" type="primary">asqI-2</name>
    <name evidence="4" type="ORF">CGCSCA2_v009588</name>
</gene>
<evidence type="ECO:0000259" key="3">
    <source>
        <dbReference type="Pfam" id="PF25581"/>
    </source>
</evidence>
<dbReference type="SUPFAM" id="SSF159245">
    <property type="entry name" value="AttH-like"/>
    <property type="match status" value="1"/>
</dbReference>
<dbReference type="AlphaFoldDB" id="A0A9P5EML1"/>
<protein>
    <submittedName>
        <fullName evidence="4">Tyrosinase family protein asqI</fullName>
    </submittedName>
</protein>
<reference evidence="4" key="1">
    <citation type="submission" date="2019-06" db="EMBL/GenBank/DDBJ databases">
        <authorList>
            <person name="Gan P."/>
            <person name="Shirasu K."/>
        </authorList>
    </citation>
    <scope>NUCLEOTIDE SEQUENCE [LARGE SCALE GENOMIC DNA]</scope>
    <source>
        <strain evidence="4">CAD2</strain>
    </source>
</reference>
<dbReference type="InterPro" id="IPR056402">
    <property type="entry name" value="DA_N"/>
</dbReference>
<evidence type="ECO:0000259" key="2">
    <source>
        <dbReference type="Pfam" id="PF24137"/>
    </source>
</evidence>
<feature type="domain" description="AsqO/PenF-like C-terminal" evidence="3">
    <location>
        <begin position="235"/>
        <end position="357"/>
    </location>
</feature>